<dbReference type="PROSITE" id="PS50887">
    <property type="entry name" value="GGDEF"/>
    <property type="match status" value="1"/>
</dbReference>
<keyword evidence="3" id="KW-0597">Phosphoprotein</keyword>
<feature type="domain" description="GGDEF" evidence="7">
    <location>
        <begin position="295"/>
        <end position="432"/>
    </location>
</feature>
<dbReference type="EC" id="2.7.7.65" evidence="1"/>
<dbReference type="SUPFAM" id="SSF52172">
    <property type="entry name" value="CheY-like"/>
    <property type="match status" value="1"/>
</dbReference>
<dbReference type="InterPro" id="IPR050469">
    <property type="entry name" value="Diguanylate_Cyclase"/>
</dbReference>
<dbReference type="SUPFAM" id="SSF55785">
    <property type="entry name" value="PYP-like sensor domain (PAS domain)"/>
    <property type="match status" value="1"/>
</dbReference>
<dbReference type="InterPro" id="IPR011006">
    <property type="entry name" value="CheY-like_superfamily"/>
</dbReference>
<dbReference type="Proteomes" id="UP001205560">
    <property type="component" value="Unassembled WGS sequence"/>
</dbReference>
<evidence type="ECO:0000256" key="3">
    <source>
        <dbReference type="PROSITE-ProRule" id="PRU00169"/>
    </source>
</evidence>
<dbReference type="InterPro" id="IPR000014">
    <property type="entry name" value="PAS"/>
</dbReference>
<dbReference type="Pfam" id="PF00072">
    <property type="entry name" value="Response_reg"/>
    <property type="match status" value="1"/>
</dbReference>
<proteinExistence type="predicted"/>
<evidence type="ECO:0000259" key="5">
    <source>
        <dbReference type="PROSITE" id="PS50112"/>
    </source>
</evidence>
<evidence type="ECO:0000259" key="4">
    <source>
        <dbReference type="PROSITE" id="PS50110"/>
    </source>
</evidence>
<dbReference type="NCBIfam" id="TIGR00229">
    <property type="entry name" value="sensory_box"/>
    <property type="match status" value="1"/>
</dbReference>
<name>A0ABT2A7S1_9BURK</name>
<dbReference type="Pfam" id="PF08448">
    <property type="entry name" value="PAS_4"/>
    <property type="match status" value="1"/>
</dbReference>
<dbReference type="GO" id="GO:0052621">
    <property type="term" value="F:diguanylate cyclase activity"/>
    <property type="evidence" value="ECO:0007669"/>
    <property type="project" value="UniProtKB-EC"/>
</dbReference>
<feature type="domain" description="PAS" evidence="5">
    <location>
        <begin position="144"/>
        <end position="199"/>
    </location>
</feature>
<feature type="domain" description="PAC" evidence="6">
    <location>
        <begin position="214"/>
        <end position="263"/>
    </location>
</feature>
<sequence>MTILASAAPAAPRKPAILIVDDAPDNISLLRAMLLRQGYQTFVATSGERALEIAQRIQPDLVLLDVVMPGVDGLETCRRLKAQPATANIPVIFMSARGETEDIVAGFDIGAADYIPKPLRMEEVCARVRAQLRLSSGNGADKEQADCLRMIVDSMDQGLLIVERCGRIQYANPSCDRYLGYAAEQLVGRSLADLVAQQDSYADGCSAMEAIGHGTREVLIRHRDGGLRAMDLTMTPMHAADGLFVALLHDITHHKQSEDALQRAAMLDPLTKIANRRHFDAFLEKEWQRAIRNAQPLSLVVLDVDHFKLYNDTLGHAAGDLCLQKVAQALEAHALRPTDLAARFGGEEFVLLFGETPGPAAARLAEAIRTTVEALHIPNPRSPTSPYITVSVGVATIVPTQLDQIEQLFLCADRAMYAAKEAGRNRVESAVVGAAWDAVRNAAMH</sequence>
<dbReference type="Gene3D" id="3.30.70.270">
    <property type="match status" value="1"/>
</dbReference>
<dbReference type="PANTHER" id="PTHR45138:SF9">
    <property type="entry name" value="DIGUANYLATE CYCLASE DGCM-RELATED"/>
    <property type="match status" value="1"/>
</dbReference>
<gene>
    <name evidence="8" type="ORF">NX782_13515</name>
</gene>
<dbReference type="SMART" id="SM00448">
    <property type="entry name" value="REC"/>
    <property type="match status" value="1"/>
</dbReference>
<dbReference type="PROSITE" id="PS50110">
    <property type="entry name" value="RESPONSE_REGULATORY"/>
    <property type="match status" value="1"/>
</dbReference>
<evidence type="ECO:0000313" key="9">
    <source>
        <dbReference type="Proteomes" id="UP001205560"/>
    </source>
</evidence>
<dbReference type="CDD" id="cd19920">
    <property type="entry name" value="REC_PA4781-like"/>
    <property type="match status" value="1"/>
</dbReference>
<feature type="domain" description="Response regulatory" evidence="4">
    <location>
        <begin position="16"/>
        <end position="132"/>
    </location>
</feature>
<dbReference type="PANTHER" id="PTHR45138">
    <property type="entry name" value="REGULATORY COMPONENTS OF SENSORY TRANSDUCTION SYSTEM"/>
    <property type="match status" value="1"/>
</dbReference>
<dbReference type="SUPFAM" id="SSF55073">
    <property type="entry name" value="Nucleotide cyclase"/>
    <property type="match status" value="1"/>
</dbReference>
<comment type="catalytic activity">
    <reaction evidence="2">
        <text>2 GTP = 3',3'-c-di-GMP + 2 diphosphate</text>
        <dbReference type="Rhea" id="RHEA:24898"/>
        <dbReference type="ChEBI" id="CHEBI:33019"/>
        <dbReference type="ChEBI" id="CHEBI:37565"/>
        <dbReference type="ChEBI" id="CHEBI:58805"/>
        <dbReference type="EC" id="2.7.7.65"/>
    </reaction>
</comment>
<dbReference type="PROSITE" id="PS50112">
    <property type="entry name" value="PAS"/>
    <property type="match status" value="1"/>
</dbReference>
<dbReference type="CDD" id="cd01949">
    <property type="entry name" value="GGDEF"/>
    <property type="match status" value="1"/>
</dbReference>
<protein>
    <recommendedName>
        <fullName evidence="1">diguanylate cyclase</fullName>
        <ecNumber evidence="1">2.7.7.65</ecNumber>
    </recommendedName>
</protein>
<dbReference type="InterPro" id="IPR013656">
    <property type="entry name" value="PAS_4"/>
</dbReference>
<dbReference type="EMBL" id="JANUGX010000014">
    <property type="protein sequence ID" value="MCS0590212.1"/>
    <property type="molecule type" value="Genomic_DNA"/>
</dbReference>
<dbReference type="SMART" id="SM00091">
    <property type="entry name" value="PAS"/>
    <property type="match status" value="1"/>
</dbReference>
<evidence type="ECO:0000259" key="6">
    <source>
        <dbReference type="PROSITE" id="PS50113"/>
    </source>
</evidence>
<dbReference type="RefSeq" id="WP_258845981.1">
    <property type="nucleotide sequence ID" value="NZ_JANUGX010000014.1"/>
</dbReference>
<evidence type="ECO:0000256" key="1">
    <source>
        <dbReference type="ARBA" id="ARBA00012528"/>
    </source>
</evidence>
<evidence type="ECO:0000259" key="7">
    <source>
        <dbReference type="PROSITE" id="PS50887"/>
    </source>
</evidence>
<accession>A0ABT2A7S1</accession>
<dbReference type="Pfam" id="PF00990">
    <property type="entry name" value="GGDEF"/>
    <property type="match status" value="1"/>
</dbReference>
<keyword evidence="8" id="KW-0548">Nucleotidyltransferase</keyword>
<evidence type="ECO:0000313" key="8">
    <source>
        <dbReference type="EMBL" id="MCS0590212.1"/>
    </source>
</evidence>
<dbReference type="CDD" id="cd00130">
    <property type="entry name" value="PAS"/>
    <property type="match status" value="1"/>
</dbReference>
<dbReference type="PROSITE" id="PS50113">
    <property type="entry name" value="PAC"/>
    <property type="match status" value="1"/>
</dbReference>
<dbReference type="InterPro" id="IPR001789">
    <property type="entry name" value="Sig_transdc_resp-reg_receiver"/>
</dbReference>
<dbReference type="Gene3D" id="3.30.450.20">
    <property type="entry name" value="PAS domain"/>
    <property type="match status" value="1"/>
</dbReference>
<dbReference type="InterPro" id="IPR043128">
    <property type="entry name" value="Rev_trsase/Diguanyl_cyclase"/>
</dbReference>
<dbReference type="Gene3D" id="3.40.50.2300">
    <property type="match status" value="1"/>
</dbReference>
<dbReference type="InterPro" id="IPR035965">
    <property type="entry name" value="PAS-like_dom_sf"/>
</dbReference>
<dbReference type="SMART" id="SM00267">
    <property type="entry name" value="GGDEF"/>
    <property type="match status" value="1"/>
</dbReference>
<comment type="caution">
    <text evidence="8">The sequence shown here is derived from an EMBL/GenBank/DDBJ whole genome shotgun (WGS) entry which is preliminary data.</text>
</comment>
<dbReference type="InterPro" id="IPR000700">
    <property type="entry name" value="PAS-assoc_C"/>
</dbReference>
<reference evidence="8 9" key="1">
    <citation type="submission" date="2022-08" db="EMBL/GenBank/DDBJ databases">
        <title>Reclassification of Massilia species as members of the genera Telluria, Duganella, Pseudoduganella, Mokoshia gen. nov. and Zemynaea gen. nov. using orthogonal and non-orthogonal genome-based approaches.</title>
        <authorList>
            <person name="Bowman J.P."/>
        </authorList>
    </citation>
    <scope>NUCLEOTIDE SEQUENCE [LARGE SCALE GENOMIC DNA]</scope>
    <source>
        <strain evidence="8 9">LMG 28164</strain>
    </source>
</reference>
<dbReference type="InterPro" id="IPR000160">
    <property type="entry name" value="GGDEF_dom"/>
</dbReference>
<dbReference type="InterPro" id="IPR029787">
    <property type="entry name" value="Nucleotide_cyclase"/>
</dbReference>
<keyword evidence="8" id="KW-0808">Transferase</keyword>
<keyword evidence="9" id="KW-1185">Reference proteome</keyword>
<organism evidence="8 9">
    <name type="scientific">Massilia norwichensis</name>
    <dbReference type="NCBI Taxonomy" id="1442366"/>
    <lineage>
        <taxon>Bacteria</taxon>
        <taxon>Pseudomonadati</taxon>
        <taxon>Pseudomonadota</taxon>
        <taxon>Betaproteobacteria</taxon>
        <taxon>Burkholderiales</taxon>
        <taxon>Oxalobacteraceae</taxon>
        <taxon>Telluria group</taxon>
        <taxon>Massilia</taxon>
    </lineage>
</organism>
<evidence type="ECO:0000256" key="2">
    <source>
        <dbReference type="ARBA" id="ARBA00034247"/>
    </source>
</evidence>
<dbReference type="NCBIfam" id="TIGR00254">
    <property type="entry name" value="GGDEF"/>
    <property type="match status" value="1"/>
</dbReference>
<feature type="modified residue" description="4-aspartylphosphate" evidence="3">
    <location>
        <position position="65"/>
    </location>
</feature>